<sequence length="144" mass="15493">MPVVVDTSVTLAWLLPDEQSADADEVLARIISSNDTMIAPQLWVQETANVVVSAHRRGRLSEAQASRCLELQSALPLRIDERPVDQSALVAASLRHGLSVYDAAYLLLAERLGLPLATLDRRLADAAAAAGIEVLPDMGAEARR</sequence>
<dbReference type="GO" id="GO:0004540">
    <property type="term" value="F:RNA nuclease activity"/>
    <property type="evidence" value="ECO:0007669"/>
    <property type="project" value="InterPro"/>
</dbReference>
<name>A0AA40SR25_9MICO</name>
<evidence type="ECO:0000259" key="7">
    <source>
        <dbReference type="Pfam" id="PF01850"/>
    </source>
</evidence>
<keyword evidence="9" id="KW-1185">Reference proteome</keyword>
<dbReference type="Gene3D" id="3.40.50.1010">
    <property type="entry name" value="5'-nuclease"/>
    <property type="match status" value="1"/>
</dbReference>
<dbReference type="SUPFAM" id="SSF88723">
    <property type="entry name" value="PIN domain-like"/>
    <property type="match status" value="1"/>
</dbReference>
<protein>
    <recommendedName>
        <fullName evidence="6">Ribonuclease VapC</fullName>
        <shortName evidence="6">RNase VapC</shortName>
        <ecNumber evidence="6">3.1.-.-</ecNumber>
    </recommendedName>
    <alternativeName>
        <fullName evidence="6">Toxin VapC</fullName>
    </alternativeName>
</protein>
<feature type="binding site" evidence="6">
    <location>
        <position position="102"/>
    </location>
    <ligand>
        <name>Mg(2+)</name>
        <dbReference type="ChEBI" id="CHEBI:18420"/>
    </ligand>
</feature>
<dbReference type="InterPro" id="IPR044153">
    <property type="entry name" value="PIN_Pae0151-like"/>
</dbReference>
<dbReference type="GO" id="GO:0090729">
    <property type="term" value="F:toxin activity"/>
    <property type="evidence" value="ECO:0007669"/>
    <property type="project" value="UniProtKB-KW"/>
</dbReference>
<dbReference type="RefSeq" id="WP_183500368.1">
    <property type="nucleotide sequence ID" value="NZ_BAABCO010000004.1"/>
</dbReference>
<keyword evidence="6" id="KW-0800">Toxin</keyword>
<reference evidence="8 9" key="1">
    <citation type="submission" date="2020-08" db="EMBL/GenBank/DDBJ databases">
        <title>Sequencing the genomes of 1000 actinobacteria strains.</title>
        <authorList>
            <person name="Klenk H.-P."/>
        </authorList>
    </citation>
    <scope>NUCLEOTIDE SEQUENCE [LARGE SCALE GENOMIC DNA]</scope>
    <source>
        <strain evidence="8 9">DSM 19600</strain>
    </source>
</reference>
<comment type="function">
    <text evidence="6">Toxic component of a toxin-antitoxin (TA) system. An RNase.</text>
</comment>
<dbReference type="HAMAP" id="MF_00265">
    <property type="entry name" value="VapC_Nob1"/>
    <property type="match status" value="1"/>
</dbReference>
<dbReference type="InterPro" id="IPR002716">
    <property type="entry name" value="PIN_dom"/>
</dbReference>
<comment type="caution">
    <text evidence="8">The sequence shown here is derived from an EMBL/GenBank/DDBJ whole genome shotgun (WGS) entry which is preliminary data.</text>
</comment>
<dbReference type="AlphaFoldDB" id="A0AA40SR25"/>
<keyword evidence="1 6" id="KW-1277">Toxin-antitoxin system</keyword>
<dbReference type="CDD" id="cd09873">
    <property type="entry name" value="PIN_Pae0151-like"/>
    <property type="match status" value="1"/>
</dbReference>
<dbReference type="PANTHER" id="PTHR35901">
    <property type="entry name" value="RIBONUCLEASE VAPC3"/>
    <property type="match status" value="1"/>
</dbReference>
<keyword evidence="2 6" id="KW-0540">Nuclease</keyword>
<evidence type="ECO:0000313" key="8">
    <source>
        <dbReference type="EMBL" id="MBB4140860.1"/>
    </source>
</evidence>
<evidence type="ECO:0000256" key="2">
    <source>
        <dbReference type="ARBA" id="ARBA00022722"/>
    </source>
</evidence>
<dbReference type="Proteomes" id="UP000549113">
    <property type="component" value="Unassembled WGS sequence"/>
</dbReference>
<dbReference type="Pfam" id="PF01850">
    <property type="entry name" value="PIN"/>
    <property type="match status" value="1"/>
</dbReference>
<accession>A0AA40SR25</accession>
<dbReference type="InterPro" id="IPR051619">
    <property type="entry name" value="TypeII_TA_RNase_PINc/VapC"/>
</dbReference>
<feature type="domain" description="PIN" evidence="7">
    <location>
        <begin position="3"/>
        <end position="127"/>
    </location>
</feature>
<evidence type="ECO:0000256" key="6">
    <source>
        <dbReference type="HAMAP-Rule" id="MF_00265"/>
    </source>
</evidence>
<dbReference type="GO" id="GO:0016787">
    <property type="term" value="F:hydrolase activity"/>
    <property type="evidence" value="ECO:0007669"/>
    <property type="project" value="UniProtKB-KW"/>
</dbReference>
<evidence type="ECO:0000256" key="3">
    <source>
        <dbReference type="ARBA" id="ARBA00022723"/>
    </source>
</evidence>
<gene>
    <name evidence="6" type="primary">vapC</name>
    <name evidence="8" type="ORF">BKA10_002654</name>
</gene>
<dbReference type="PANTHER" id="PTHR35901:SF1">
    <property type="entry name" value="EXONUCLEASE VAPC9"/>
    <property type="match status" value="1"/>
</dbReference>
<feature type="binding site" evidence="6">
    <location>
        <position position="6"/>
    </location>
    <ligand>
        <name>Mg(2+)</name>
        <dbReference type="ChEBI" id="CHEBI:18420"/>
    </ligand>
</feature>
<comment type="similarity">
    <text evidence="6">Belongs to the PINc/VapC protein family.</text>
</comment>
<dbReference type="InterPro" id="IPR022907">
    <property type="entry name" value="VapC_family"/>
</dbReference>
<dbReference type="EC" id="3.1.-.-" evidence="6"/>
<keyword evidence="4 6" id="KW-0378">Hydrolase</keyword>
<evidence type="ECO:0000256" key="1">
    <source>
        <dbReference type="ARBA" id="ARBA00022649"/>
    </source>
</evidence>
<keyword evidence="3 6" id="KW-0479">Metal-binding</keyword>
<evidence type="ECO:0000256" key="4">
    <source>
        <dbReference type="ARBA" id="ARBA00022801"/>
    </source>
</evidence>
<comment type="cofactor">
    <cofactor evidence="6">
        <name>Mg(2+)</name>
        <dbReference type="ChEBI" id="CHEBI:18420"/>
    </cofactor>
</comment>
<evidence type="ECO:0000256" key="5">
    <source>
        <dbReference type="ARBA" id="ARBA00022842"/>
    </source>
</evidence>
<proteinExistence type="inferred from homology"/>
<dbReference type="InterPro" id="IPR029060">
    <property type="entry name" value="PIN-like_dom_sf"/>
</dbReference>
<dbReference type="EMBL" id="JACIFH010000001">
    <property type="protein sequence ID" value="MBB4140860.1"/>
    <property type="molecule type" value="Genomic_DNA"/>
</dbReference>
<dbReference type="GO" id="GO:0000287">
    <property type="term" value="F:magnesium ion binding"/>
    <property type="evidence" value="ECO:0007669"/>
    <property type="project" value="UniProtKB-UniRule"/>
</dbReference>
<evidence type="ECO:0000313" key="9">
    <source>
        <dbReference type="Proteomes" id="UP000549113"/>
    </source>
</evidence>
<organism evidence="8 9">
    <name type="scientific">Microbacterium invictum</name>
    <dbReference type="NCBI Taxonomy" id="515415"/>
    <lineage>
        <taxon>Bacteria</taxon>
        <taxon>Bacillati</taxon>
        <taxon>Actinomycetota</taxon>
        <taxon>Actinomycetes</taxon>
        <taxon>Micrococcales</taxon>
        <taxon>Microbacteriaceae</taxon>
        <taxon>Microbacterium</taxon>
    </lineage>
</organism>
<keyword evidence="5 6" id="KW-0460">Magnesium</keyword>